<evidence type="ECO:0000313" key="2">
    <source>
        <dbReference type="Proteomes" id="UP001234989"/>
    </source>
</evidence>
<accession>A0AAF0TRZ5</accession>
<name>A0AAF0TRZ5_SOLVR</name>
<sequence length="111" mass="12337">MPPQHVVIRGAFVQPLKSYNVVTIGQQCSGMLMHFASVVSNVNYKGLYLEDMNCLFHNSLRLNCLMFGGLISCDISLALLRIIPISRASLMMIFGITIQHSNLPLKCHLTS</sequence>
<evidence type="ECO:0000313" key="1">
    <source>
        <dbReference type="EMBL" id="WMV29814.1"/>
    </source>
</evidence>
<protein>
    <submittedName>
        <fullName evidence="1">Uncharacterized protein</fullName>
    </submittedName>
</protein>
<proteinExistence type="predicted"/>
<dbReference type="EMBL" id="CP133616">
    <property type="protein sequence ID" value="WMV29814.1"/>
    <property type="molecule type" value="Genomic_DNA"/>
</dbReference>
<keyword evidence="2" id="KW-1185">Reference proteome</keyword>
<dbReference type="Proteomes" id="UP001234989">
    <property type="component" value="Chromosome 5"/>
</dbReference>
<gene>
    <name evidence="1" type="ORF">MTR67_023199</name>
</gene>
<organism evidence="1 2">
    <name type="scientific">Solanum verrucosum</name>
    <dbReference type="NCBI Taxonomy" id="315347"/>
    <lineage>
        <taxon>Eukaryota</taxon>
        <taxon>Viridiplantae</taxon>
        <taxon>Streptophyta</taxon>
        <taxon>Embryophyta</taxon>
        <taxon>Tracheophyta</taxon>
        <taxon>Spermatophyta</taxon>
        <taxon>Magnoliopsida</taxon>
        <taxon>eudicotyledons</taxon>
        <taxon>Gunneridae</taxon>
        <taxon>Pentapetalae</taxon>
        <taxon>asterids</taxon>
        <taxon>lamiids</taxon>
        <taxon>Solanales</taxon>
        <taxon>Solanaceae</taxon>
        <taxon>Solanoideae</taxon>
        <taxon>Solaneae</taxon>
        <taxon>Solanum</taxon>
    </lineage>
</organism>
<reference evidence="1" key="1">
    <citation type="submission" date="2023-08" db="EMBL/GenBank/DDBJ databases">
        <title>A de novo genome assembly of Solanum verrucosum Schlechtendal, a Mexican diploid species geographically isolated from the other diploid A-genome species in potato relatives.</title>
        <authorList>
            <person name="Hosaka K."/>
        </authorList>
    </citation>
    <scope>NUCLEOTIDE SEQUENCE</scope>
    <source>
        <tissue evidence="1">Young leaves</tissue>
    </source>
</reference>
<dbReference type="AlphaFoldDB" id="A0AAF0TRZ5"/>